<dbReference type="AlphaFoldDB" id="A0A7Y9R2K4"/>
<dbReference type="InterPro" id="IPR029465">
    <property type="entry name" value="ATPgrasp_TupA"/>
</dbReference>
<dbReference type="SUPFAM" id="SSF56059">
    <property type="entry name" value="Glutathione synthetase ATP-binding domain-like"/>
    <property type="match status" value="1"/>
</dbReference>
<dbReference type="Pfam" id="PF14305">
    <property type="entry name" value="ATPgrasp_TupA"/>
    <property type="match status" value="1"/>
</dbReference>
<reference evidence="1 2" key="1">
    <citation type="submission" date="2020-07" db="EMBL/GenBank/DDBJ databases">
        <title>Genomic Encyclopedia of Archaeal and Bacterial Type Strains, Phase II (KMG-II): from individual species to whole genera.</title>
        <authorList>
            <person name="Goeker M."/>
        </authorList>
    </citation>
    <scope>NUCLEOTIDE SEQUENCE [LARGE SCALE GENOMIC DNA]</scope>
    <source>
        <strain evidence="1 2">DSM 21226</strain>
    </source>
</reference>
<dbReference type="Proteomes" id="UP000518288">
    <property type="component" value="Unassembled WGS sequence"/>
</dbReference>
<name>A0A7Y9R2K4_9BURK</name>
<organism evidence="1 2">
    <name type="scientific">Sphaerotilus montanus</name>
    <dbReference type="NCBI Taxonomy" id="522889"/>
    <lineage>
        <taxon>Bacteria</taxon>
        <taxon>Pseudomonadati</taxon>
        <taxon>Pseudomonadota</taxon>
        <taxon>Betaproteobacteria</taxon>
        <taxon>Burkholderiales</taxon>
        <taxon>Sphaerotilaceae</taxon>
        <taxon>Sphaerotilus</taxon>
    </lineage>
</organism>
<dbReference type="RefSeq" id="WP_179635604.1">
    <property type="nucleotide sequence ID" value="NZ_JACCFH010000001.1"/>
</dbReference>
<keyword evidence="2" id="KW-1185">Reference proteome</keyword>
<sequence length="315" mass="36206">MDHPRTVAFQHTAANRPSLSARARHLLSRLLGIRRPDLLLARWLGARLSDRHYLAIGYRLYLGAWPDYDQPRTINEHIHAYMLRCRSPLLHMAADKALTRDHVARTVGTQYLVPVIGLWPDAARVPIERLPRPCVLKPTVGSGQVLFLRDGEDIDVCQIRLTLQRWLDTEYSRVNREWCYEGLHGKVIAETLLTDDRGTVPADYKLYVIGGAVRFIQVDRGRFCHHTRNLYDTDWQLLPARLSLENHAPDPRPACLAEMIDITLRLAQCFEFLRVDCYVVGGRLYVGELTNYPGAGFERFIPHAFALELGAHWRR</sequence>
<comment type="caution">
    <text evidence="1">The sequence shown here is derived from an EMBL/GenBank/DDBJ whole genome shotgun (WGS) entry which is preliminary data.</text>
</comment>
<protein>
    <recommendedName>
        <fullName evidence="3">Glycosyl transferase</fullName>
    </recommendedName>
</protein>
<dbReference type="EMBL" id="JACCFH010000001">
    <property type="protein sequence ID" value="NYG35041.1"/>
    <property type="molecule type" value="Genomic_DNA"/>
</dbReference>
<evidence type="ECO:0008006" key="3">
    <source>
        <dbReference type="Google" id="ProtNLM"/>
    </source>
</evidence>
<evidence type="ECO:0000313" key="1">
    <source>
        <dbReference type="EMBL" id="NYG35041.1"/>
    </source>
</evidence>
<gene>
    <name evidence="1" type="ORF">BDD16_004027</name>
</gene>
<accession>A0A7Y9R2K4</accession>
<evidence type="ECO:0000313" key="2">
    <source>
        <dbReference type="Proteomes" id="UP000518288"/>
    </source>
</evidence>
<proteinExistence type="predicted"/>